<sequence length="419" mass="47102">MQVPQLLHWEDYTLDKFCVFISMISCAYTTIVAVWSIGFGESELFNWRLIKHVLASCGLVNMTWLMFSSGTSLGMWRIPLLSLMGMTAMLSGIMTYRTHIMGRAPEHVDMQGKVVVVTGANAGIGLETAKALMGMGAHVILACRSEERAKEAIETMTRGLLNVAALERPRGGVPTLRGKATFMPLDLCSLKSVRNFATEYRKRKLPLDVLVLNAGVMMGRRTVTEDGFETTFAVNHLAHFLLARELLPLVERSAEGRIVILTSALHKSVKAFDFDDVQTEQRYSMFKAYSKSKLANVMFGIELHKRLQEQGSKVMVNMVHPGMVLSDISKNMRMYMRVLEELVRPILVLLRKLPVHGAYTSVYVATSPDLRRDDGSAISGQYFFDSYPQMVAEAARYNDDRERLWTLSEQLCGAKFKFS</sequence>
<evidence type="ECO:0000313" key="3">
    <source>
        <dbReference type="EMBL" id="KAG5179747.1"/>
    </source>
</evidence>
<reference evidence="3" key="1">
    <citation type="submission" date="2021-02" db="EMBL/GenBank/DDBJ databases">
        <title>First Annotated Genome of the Yellow-green Alga Tribonema minus.</title>
        <authorList>
            <person name="Mahan K.M."/>
        </authorList>
    </citation>
    <scope>NUCLEOTIDE SEQUENCE</scope>
    <source>
        <strain evidence="3">UTEX B ZZ1240</strain>
    </source>
</reference>
<keyword evidence="2" id="KW-0472">Membrane</keyword>
<name>A0A835YQM3_9STRA</name>
<dbReference type="Gene3D" id="3.40.50.720">
    <property type="entry name" value="NAD(P)-binding Rossmann-like Domain"/>
    <property type="match status" value="1"/>
</dbReference>
<dbReference type="EMBL" id="JAFCMP010000445">
    <property type="protein sequence ID" value="KAG5179747.1"/>
    <property type="molecule type" value="Genomic_DNA"/>
</dbReference>
<dbReference type="PANTHER" id="PTHR43157:SF31">
    <property type="entry name" value="PHOSPHATIDYLINOSITOL-GLYCAN BIOSYNTHESIS CLASS F PROTEIN"/>
    <property type="match status" value="1"/>
</dbReference>
<comment type="caution">
    <text evidence="3">The sequence shown here is derived from an EMBL/GenBank/DDBJ whole genome shotgun (WGS) entry which is preliminary data.</text>
</comment>
<dbReference type="OrthoDB" id="189977at2759"/>
<accession>A0A835YQM3</accession>
<protein>
    <submittedName>
        <fullName evidence="3">Uncharacterized protein</fullName>
    </submittedName>
</protein>
<feature type="transmembrane region" description="Helical" evidence="2">
    <location>
        <begin position="73"/>
        <end position="93"/>
    </location>
</feature>
<dbReference type="PANTHER" id="PTHR43157">
    <property type="entry name" value="PHOSPHATIDYLINOSITOL-GLYCAN BIOSYNTHESIS CLASS F PROTEIN-RELATED"/>
    <property type="match status" value="1"/>
</dbReference>
<dbReference type="Pfam" id="PF00106">
    <property type="entry name" value="adh_short"/>
    <property type="match status" value="1"/>
</dbReference>
<keyword evidence="2" id="KW-0812">Transmembrane</keyword>
<dbReference type="GO" id="GO:0016491">
    <property type="term" value="F:oxidoreductase activity"/>
    <property type="evidence" value="ECO:0007669"/>
    <property type="project" value="UniProtKB-KW"/>
</dbReference>
<keyword evidence="2" id="KW-1133">Transmembrane helix</keyword>
<keyword evidence="1" id="KW-0560">Oxidoreductase</keyword>
<proteinExistence type="predicted"/>
<evidence type="ECO:0000256" key="2">
    <source>
        <dbReference type="SAM" id="Phobius"/>
    </source>
</evidence>
<feature type="transmembrane region" description="Helical" evidence="2">
    <location>
        <begin position="20"/>
        <end position="37"/>
    </location>
</feature>
<evidence type="ECO:0000313" key="4">
    <source>
        <dbReference type="Proteomes" id="UP000664859"/>
    </source>
</evidence>
<evidence type="ECO:0000256" key="1">
    <source>
        <dbReference type="ARBA" id="ARBA00023002"/>
    </source>
</evidence>
<dbReference type="PRINTS" id="PR00081">
    <property type="entry name" value="GDHRDH"/>
</dbReference>
<dbReference type="CDD" id="cd05327">
    <property type="entry name" value="retinol-DH_like_SDR_c_like"/>
    <property type="match status" value="1"/>
</dbReference>
<dbReference type="AlphaFoldDB" id="A0A835YQM3"/>
<organism evidence="3 4">
    <name type="scientific">Tribonema minus</name>
    <dbReference type="NCBI Taxonomy" id="303371"/>
    <lineage>
        <taxon>Eukaryota</taxon>
        <taxon>Sar</taxon>
        <taxon>Stramenopiles</taxon>
        <taxon>Ochrophyta</taxon>
        <taxon>PX clade</taxon>
        <taxon>Xanthophyceae</taxon>
        <taxon>Tribonematales</taxon>
        <taxon>Tribonemataceae</taxon>
        <taxon>Tribonema</taxon>
    </lineage>
</organism>
<dbReference type="InterPro" id="IPR002347">
    <property type="entry name" value="SDR_fam"/>
</dbReference>
<feature type="transmembrane region" description="Helical" evidence="2">
    <location>
        <begin position="49"/>
        <end position="67"/>
    </location>
</feature>
<keyword evidence="4" id="KW-1185">Reference proteome</keyword>
<gene>
    <name evidence="3" type="ORF">JKP88DRAFT_269076</name>
</gene>
<dbReference type="InterPro" id="IPR036291">
    <property type="entry name" value="NAD(P)-bd_dom_sf"/>
</dbReference>
<dbReference type="Proteomes" id="UP000664859">
    <property type="component" value="Unassembled WGS sequence"/>
</dbReference>
<dbReference type="SUPFAM" id="SSF51735">
    <property type="entry name" value="NAD(P)-binding Rossmann-fold domains"/>
    <property type="match status" value="1"/>
</dbReference>